<comment type="similarity">
    <text evidence="2">Belongs to the autoinducer-2 exporter (AI-2E) (TC 2.A.86) family.</text>
</comment>
<comment type="caution">
    <text evidence="9">The sequence shown here is derived from an EMBL/GenBank/DDBJ whole genome shotgun (WGS) entry which is preliminary data.</text>
</comment>
<feature type="transmembrane region" description="Helical" evidence="8">
    <location>
        <begin position="20"/>
        <end position="53"/>
    </location>
</feature>
<keyword evidence="7 8" id="KW-0472">Membrane</keyword>
<gene>
    <name evidence="9" type="ORF">GCM10009759_42900</name>
</gene>
<dbReference type="RefSeq" id="WP_344554059.1">
    <property type="nucleotide sequence ID" value="NZ_BAAANS010000029.1"/>
</dbReference>
<evidence type="ECO:0000256" key="3">
    <source>
        <dbReference type="ARBA" id="ARBA00022448"/>
    </source>
</evidence>
<accession>A0ABN2X6I0</accession>
<feature type="transmembrane region" description="Helical" evidence="8">
    <location>
        <begin position="154"/>
        <end position="173"/>
    </location>
</feature>
<evidence type="ECO:0000256" key="2">
    <source>
        <dbReference type="ARBA" id="ARBA00009773"/>
    </source>
</evidence>
<feature type="transmembrane region" description="Helical" evidence="8">
    <location>
        <begin position="274"/>
        <end position="296"/>
    </location>
</feature>
<keyword evidence="10" id="KW-1185">Reference proteome</keyword>
<feature type="transmembrane region" description="Helical" evidence="8">
    <location>
        <begin position="239"/>
        <end position="267"/>
    </location>
</feature>
<evidence type="ECO:0000256" key="5">
    <source>
        <dbReference type="ARBA" id="ARBA00022692"/>
    </source>
</evidence>
<evidence type="ECO:0000256" key="6">
    <source>
        <dbReference type="ARBA" id="ARBA00022989"/>
    </source>
</evidence>
<dbReference type="EMBL" id="BAAANS010000029">
    <property type="protein sequence ID" value="GAA2105627.1"/>
    <property type="molecule type" value="Genomic_DNA"/>
</dbReference>
<comment type="subcellular location">
    <subcellularLocation>
        <location evidence="1">Cell membrane</location>
        <topology evidence="1">Multi-pass membrane protein</topology>
    </subcellularLocation>
</comment>
<dbReference type="PANTHER" id="PTHR21716:SF53">
    <property type="entry name" value="PERMEASE PERM-RELATED"/>
    <property type="match status" value="1"/>
</dbReference>
<sequence>MVFEREPGAAGEGWRSASRWGAAVLVAAAVVALVIALCVLLRAAVVPLLIAVLISALVEPVSRRLTARGLPRALAAAVGCLLLVAVVGGALWVVVKLISDAASGLTASLQAAADRASGTDPFAQAVRGAASGLRQWGSSLGAGVVSGVLSGVGLAAQVLACGVLTLALAFFLLKDRALLVAALRRASPAGQQERVLAVVGTGYAAMSGFMRGTTIIAGIDAGFIALGLTLLGVPHALGLGALVFVGAYVPYAGAFLSGLTAVVVAFADGGPGEALWAFGIVLGVQALEGAILQPAVQSRTVRLHPAVVLLTISAGASLGGLLGTLLAVPLTAAAVGVGRQVRGWRS</sequence>
<evidence type="ECO:0000256" key="7">
    <source>
        <dbReference type="ARBA" id="ARBA00023136"/>
    </source>
</evidence>
<dbReference type="InterPro" id="IPR002549">
    <property type="entry name" value="AI-2E-like"/>
</dbReference>
<keyword evidence="4" id="KW-1003">Cell membrane</keyword>
<feature type="transmembrane region" description="Helical" evidence="8">
    <location>
        <begin position="308"/>
        <end position="337"/>
    </location>
</feature>
<evidence type="ECO:0000256" key="4">
    <source>
        <dbReference type="ARBA" id="ARBA00022475"/>
    </source>
</evidence>
<evidence type="ECO:0000313" key="9">
    <source>
        <dbReference type="EMBL" id="GAA2105627.1"/>
    </source>
</evidence>
<feature type="transmembrane region" description="Helical" evidence="8">
    <location>
        <begin position="215"/>
        <end position="233"/>
    </location>
</feature>
<reference evidence="9 10" key="1">
    <citation type="journal article" date="2019" name="Int. J. Syst. Evol. Microbiol.">
        <title>The Global Catalogue of Microorganisms (GCM) 10K type strain sequencing project: providing services to taxonomists for standard genome sequencing and annotation.</title>
        <authorList>
            <consortium name="The Broad Institute Genomics Platform"/>
            <consortium name="The Broad Institute Genome Sequencing Center for Infectious Disease"/>
            <person name="Wu L."/>
            <person name="Ma J."/>
        </authorList>
    </citation>
    <scope>NUCLEOTIDE SEQUENCE [LARGE SCALE GENOMIC DNA]</scope>
    <source>
        <strain evidence="9 10">JCM 14559</strain>
    </source>
</reference>
<dbReference type="PANTHER" id="PTHR21716">
    <property type="entry name" value="TRANSMEMBRANE PROTEIN"/>
    <property type="match status" value="1"/>
</dbReference>
<keyword evidence="6 8" id="KW-1133">Transmembrane helix</keyword>
<name>A0ABN2X6I0_9ACTN</name>
<dbReference type="Proteomes" id="UP001500897">
    <property type="component" value="Unassembled WGS sequence"/>
</dbReference>
<dbReference type="Pfam" id="PF01594">
    <property type="entry name" value="AI-2E_transport"/>
    <property type="match status" value="1"/>
</dbReference>
<evidence type="ECO:0000313" key="10">
    <source>
        <dbReference type="Proteomes" id="UP001500897"/>
    </source>
</evidence>
<organism evidence="9 10">
    <name type="scientific">Kitasatospora saccharophila</name>
    <dbReference type="NCBI Taxonomy" id="407973"/>
    <lineage>
        <taxon>Bacteria</taxon>
        <taxon>Bacillati</taxon>
        <taxon>Actinomycetota</taxon>
        <taxon>Actinomycetes</taxon>
        <taxon>Kitasatosporales</taxon>
        <taxon>Streptomycetaceae</taxon>
        <taxon>Kitasatospora</taxon>
    </lineage>
</organism>
<evidence type="ECO:0000256" key="8">
    <source>
        <dbReference type="SAM" id="Phobius"/>
    </source>
</evidence>
<feature type="transmembrane region" description="Helical" evidence="8">
    <location>
        <begin position="74"/>
        <end position="95"/>
    </location>
</feature>
<protein>
    <submittedName>
        <fullName evidence="9">AI-2E family transporter</fullName>
    </submittedName>
</protein>
<keyword evidence="3" id="KW-0813">Transport</keyword>
<keyword evidence="5 8" id="KW-0812">Transmembrane</keyword>
<evidence type="ECO:0000256" key="1">
    <source>
        <dbReference type="ARBA" id="ARBA00004651"/>
    </source>
</evidence>
<proteinExistence type="inferred from homology"/>